<organism evidence="6">
    <name type="scientific">Trypanosoma congolense (strain IL3000)</name>
    <dbReference type="NCBI Taxonomy" id="1068625"/>
    <lineage>
        <taxon>Eukaryota</taxon>
        <taxon>Discoba</taxon>
        <taxon>Euglenozoa</taxon>
        <taxon>Kinetoplastea</taxon>
        <taxon>Metakinetoplastina</taxon>
        <taxon>Trypanosomatida</taxon>
        <taxon>Trypanosomatidae</taxon>
        <taxon>Trypanosoma</taxon>
        <taxon>Nannomonas</taxon>
    </lineage>
</organism>
<protein>
    <submittedName>
        <fullName evidence="6">Uncharacterized protein</fullName>
    </submittedName>
</protein>
<dbReference type="GO" id="GO:0034456">
    <property type="term" value="C:UTP-C complex"/>
    <property type="evidence" value="ECO:0007669"/>
    <property type="project" value="TreeGrafter"/>
</dbReference>
<dbReference type="InterPro" id="IPR035368">
    <property type="entry name" value="Nrap_D3"/>
</dbReference>
<feature type="region of interest" description="Disordered" evidence="2">
    <location>
        <begin position="698"/>
        <end position="731"/>
    </location>
</feature>
<dbReference type="EMBL" id="HE575323">
    <property type="protein sequence ID" value="CCC94348.1"/>
    <property type="molecule type" value="Genomic_DNA"/>
</dbReference>
<dbReference type="GO" id="GO:0006364">
    <property type="term" value="P:rRNA processing"/>
    <property type="evidence" value="ECO:0007669"/>
    <property type="project" value="TreeGrafter"/>
</dbReference>
<evidence type="ECO:0000259" key="5">
    <source>
        <dbReference type="Pfam" id="PF17406"/>
    </source>
</evidence>
<dbReference type="AlphaFoldDB" id="G0UY81"/>
<dbReference type="Pfam" id="PF17406">
    <property type="entry name" value="Nrap_D5"/>
    <property type="match status" value="1"/>
</dbReference>
<dbReference type="GO" id="GO:0006409">
    <property type="term" value="P:tRNA export from nucleus"/>
    <property type="evidence" value="ECO:0007669"/>
    <property type="project" value="TreeGrafter"/>
</dbReference>
<feature type="region of interest" description="Disordered" evidence="2">
    <location>
        <begin position="319"/>
        <end position="340"/>
    </location>
</feature>
<dbReference type="FunFam" id="1.10.1410.10:FF:000053">
    <property type="entry name" value="Nrap protein, putative"/>
    <property type="match status" value="1"/>
</dbReference>
<name>G0UY81_TRYCI</name>
<evidence type="ECO:0000256" key="2">
    <source>
        <dbReference type="SAM" id="MobiDB-lite"/>
    </source>
</evidence>
<comment type="similarity">
    <text evidence="1">Belongs to the NRAP family.</text>
</comment>
<feature type="region of interest" description="Disordered" evidence="2">
    <location>
        <begin position="1154"/>
        <end position="1220"/>
    </location>
</feature>
<reference evidence="6" key="1">
    <citation type="journal article" date="2012" name="Proc. Natl. Acad. Sci. U.S.A.">
        <title>Antigenic diversity is generated by distinct evolutionary mechanisms in African trypanosome species.</title>
        <authorList>
            <person name="Jackson A.P."/>
            <person name="Berry A."/>
            <person name="Aslett M."/>
            <person name="Allison H.C."/>
            <person name="Burton P."/>
            <person name="Vavrova-Anderson J."/>
            <person name="Brown R."/>
            <person name="Browne H."/>
            <person name="Corton N."/>
            <person name="Hauser H."/>
            <person name="Gamble J."/>
            <person name="Gilderthorp R."/>
            <person name="Marcello L."/>
            <person name="McQuillan J."/>
            <person name="Otto T.D."/>
            <person name="Quail M.A."/>
            <person name="Sanders M.J."/>
            <person name="van Tonder A."/>
            <person name="Ginger M.L."/>
            <person name="Field M.C."/>
            <person name="Barry J.D."/>
            <person name="Hertz-Fowler C."/>
            <person name="Berriman M."/>
        </authorList>
    </citation>
    <scope>NUCLEOTIDE SEQUENCE</scope>
    <source>
        <strain evidence="6">IL3000</strain>
    </source>
</reference>
<dbReference type="GO" id="GO:0032545">
    <property type="term" value="C:CURI complex"/>
    <property type="evidence" value="ECO:0007669"/>
    <property type="project" value="TreeGrafter"/>
</dbReference>
<evidence type="ECO:0000313" key="6">
    <source>
        <dbReference type="EMBL" id="CCC94348.1"/>
    </source>
</evidence>
<dbReference type="Pfam" id="PF17405">
    <property type="entry name" value="Nrap_D4"/>
    <property type="match status" value="1"/>
</dbReference>
<gene>
    <name evidence="6" type="ORF">TCIL3000_10_11270</name>
</gene>
<dbReference type="Pfam" id="PF17404">
    <property type="entry name" value="Nrap_D3"/>
    <property type="match status" value="1"/>
</dbReference>
<feature type="compositionally biased region" description="Basic and acidic residues" evidence="2">
    <location>
        <begin position="701"/>
        <end position="718"/>
    </location>
</feature>
<dbReference type="GO" id="GO:0003723">
    <property type="term" value="F:RNA binding"/>
    <property type="evidence" value="ECO:0007669"/>
    <property type="project" value="UniProtKB-KW"/>
</dbReference>
<proteinExistence type="inferred from homology"/>
<sequence length="1220" mass="135679">MPLTPYHLQWSEGLIRRVELRMQQVHSYVREFYEQNDYPFTSCEEVAPTRVDTDKGKTAQGGAVEAVGSFLLRTCVHSTPFYETQVQRGVGADLVLAIPEAVCTLKDIQRGSYLKRRHEFLLNLEKFFKKCRKRMNQEVITNDDCTSGSREEKSLQWNVQRVPYGDCWSGDEKYILRFIFFRKKGEALQRELFHIDIHFRPISVTGRIASAAAIRKHPYYSHLVLEDALMTAHLRRLHNLFSNSKSLQHAAVFLNCWAHHVGIMARTSGHPEALSGFHLSAIILRLVEEGVVSPKMSEENVVRSVWVYLSRGLTQTESFGKADSDEADEQTEPTKSLSSEGRDEVAVLRLEGEAMNLLFRTSASFLKNVIKKSAEEAIQHQRSAEVIQKSPFQPLQLRMDVCLVISGLAGYLNEINQAQLEKVGSAVCLRPEGVMRELYSVIQEALGTRATYVTLWRRNADVVNVAVQLSGEAEGRNRVTRGPPLEDTEAVARFNEFWGSDVTSTRQFPDGAIYRCVLWTFSEGDESHTTVHHATTVVRHVLQFALEKHIRKNVRVSALLGTLEGVLAERVGAEWRDAAPLVQKSLFDACRTVEKMVAGISRTSLPCKITSLDIISASERHTAAFPVRPHLALTYTSDDLSSSCFAGITVAPTIEPVHGVLGIDDRNKIPDTIEAITTMKGAICAQLSKVVQQKYGRERRKTGEVGGEMKSKGRRGDGDGESGSTLQRVESEGEEDSNFCIRSSCTANSVDIILKGYLFRLYIAHYREVLLLRALQREAEAATIERKLFWSAQHAKFLRTISFGHCSYATATRLASRWMSAMYLYEFVVPEAVELLVAHAYLGSSPPKTPAGGFLRFLQLLATHDWAVPLVLPYSASSKEEAGAAELVRKMGEQQGMFIATSYAPVESPFTVHTPRPIIVHRLVQLAKAALAVLLDLINQDDPSPHLEAAVFTSSPSAFDFQMALHPCILLQPDRLLTPPVVERANNFECGSTRGSGGASPLFGGMQTTGNQTTSTTGVPPAPRVWRLDELEDSKSHMYINELVEREPAAHVVRTVRAATRDRAMVFYDCLAPCSISVTTITSSAVRQHCQKLHDDILRISRGALMPTALMCLATEEALAPKEKVKAGKSLPSYKGTIEKETIVAAAKADLRRKRPNVDGAKGRLSKRVRQEGKSVEDEAQKRHRSSQRKSLGEKPVQTKPFSGKSAVDKGRTTAKKNVK</sequence>
<dbReference type="PANTHER" id="PTHR17972">
    <property type="entry name" value="NUCLEOLAR RNA-ASSOCIATED PROTEIN"/>
    <property type="match status" value="1"/>
</dbReference>
<evidence type="ECO:0000256" key="1">
    <source>
        <dbReference type="RuleBase" id="RU364032"/>
    </source>
</evidence>
<dbReference type="VEuPathDB" id="TriTrypDB:TcIL3000_10_11270"/>
<accession>G0UY81</accession>
<dbReference type="InterPro" id="IPR005554">
    <property type="entry name" value="NOL6/Upt22"/>
</dbReference>
<evidence type="ECO:0000259" key="3">
    <source>
        <dbReference type="Pfam" id="PF17404"/>
    </source>
</evidence>
<dbReference type="PANTHER" id="PTHR17972:SF0">
    <property type="entry name" value="NUCLEOLAR PROTEIN 6"/>
    <property type="match status" value="1"/>
</dbReference>
<feature type="domain" description="Nrap protein" evidence="3">
    <location>
        <begin position="430"/>
        <end position="550"/>
    </location>
</feature>
<feature type="domain" description="Nrap protein" evidence="4">
    <location>
        <begin position="586"/>
        <end position="800"/>
    </location>
</feature>
<dbReference type="Gene3D" id="1.10.1410.10">
    <property type="match status" value="1"/>
</dbReference>
<dbReference type="GO" id="GO:0032040">
    <property type="term" value="C:small-subunit processome"/>
    <property type="evidence" value="ECO:0007669"/>
    <property type="project" value="TreeGrafter"/>
</dbReference>
<keyword evidence="1" id="KW-0694">RNA-binding</keyword>
<feature type="compositionally biased region" description="Basic and acidic residues" evidence="2">
    <location>
        <begin position="1169"/>
        <end position="1181"/>
    </location>
</feature>
<dbReference type="InterPro" id="IPR035369">
    <property type="entry name" value="Nrap_D4"/>
</dbReference>
<evidence type="ECO:0000259" key="4">
    <source>
        <dbReference type="Pfam" id="PF17405"/>
    </source>
</evidence>
<feature type="domain" description="Nrap protein" evidence="5">
    <location>
        <begin position="807"/>
        <end position="942"/>
    </location>
</feature>
<comment type="subcellular location">
    <subcellularLocation>
        <location evidence="1">Nucleus</location>
        <location evidence="1">Nucleolus</location>
    </subcellularLocation>
</comment>
<dbReference type="InterPro" id="IPR035370">
    <property type="entry name" value="Nrap_D5"/>
</dbReference>
<keyword evidence="1" id="KW-0539">Nucleus</keyword>